<gene>
    <name evidence="2" type="ORF">CGOC_LOCUS11639</name>
</gene>
<keyword evidence="3" id="KW-1185">Reference proteome</keyword>
<evidence type="ECO:0000313" key="3">
    <source>
        <dbReference type="Proteomes" id="UP000271889"/>
    </source>
</evidence>
<dbReference type="EMBL" id="UYRV01117747">
    <property type="protein sequence ID" value="VDN30803.1"/>
    <property type="molecule type" value="Genomic_DNA"/>
</dbReference>
<accession>A0A3P7N2K8</accession>
<proteinExistence type="predicted"/>
<dbReference type="AlphaFoldDB" id="A0A3P7N2K8"/>
<protein>
    <submittedName>
        <fullName evidence="2">Uncharacterized protein</fullName>
    </submittedName>
</protein>
<evidence type="ECO:0000313" key="2">
    <source>
        <dbReference type="EMBL" id="VDN30803.1"/>
    </source>
</evidence>
<feature type="compositionally biased region" description="Acidic residues" evidence="1">
    <location>
        <begin position="7"/>
        <end position="29"/>
    </location>
</feature>
<organism evidence="2 3">
    <name type="scientific">Cylicostephanus goldi</name>
    <name type="common">Nematode worm</name>
    <dbReference type="NCBI Taxonomy" id="71465"/>
    <lineage>
        <taxon>Eukaryota</taxon>
        <taxon>Metazoa</taxon>
        <taxon>Ecdysozoa</taxon>
        <taxon>Nematoda</taxon>
        <taxon>Chromadorea</taxon>
        <taxon>Rhabditida</taxon>
        <taxon>Rhabditina</taxon>
        <taxon>Rhabditomorpha</taxon>
        <taxon>Strongyloidea</taxon>
        <taxon>Strongylidae</taxon>
        <taxon>Cylicostephanus</taxon>
    </lineage>
</organism>
<feature type="region of interest" description="Disordered" evidence="1">
    <location>
        <begin position="1"/>
        <end position="45"/>
    </location>
</feature>
<reference evidence="2 3" key="1">
    <citation type="submission" date="2018-11" db="EMBL/GenBank/DDBJ databases">
        <authorList>
            <consortium name="Pathogen Informatics"/>
        </authorList>
    </citation>
    <scope>NUCLEOTIDE SEQUENCE [LARGE SCALE GENOMIC DNA]</scope>
</reference>
<name>A0A3P7N2K8_CYLGO</name>
<dbReference type="Proteomes" id="UP000271889">
    <property type="component" value="Unassembled WGS sequence"/>
</dbReference>
<sequence>MILNPEQIDELLEEDSDTNESDAESESEPESQNFTARRKRQAITNTNKMWNPDKAIPYHIENSLGRCPEKFNNQE</sequence>
<evidence type="ECO:0000256" key="1">
    <source>
        <dbReference type="SAM" id="MobiDB-lite"/>
    </source>
</evidence>